<keyword evidence="3" id="KW-1185">Reference proteome</keyword>
<dbReference type="RefSeq" id="WP_317833400.1">
    <property type="nucleotide sequence ID" value="NZ_CP136920.1"/>
</dbReference>
<feature type="region of interest" description="Disordered" evidence="1">
    <location>
        <begin position="48"/>
        <end position="79"/>
    </location>
</feature>
<dbReference type="EMBL" id="CP136920">
    <property type="protein sequence ID" value="WOO41056.1"/>
    <property type="molecule type" value="Genomic_DNA"/>
</dbReference>
<gene>
    <name evidence="2" type="ORF">RZN69_20750</name>
</gene>
<reference evidence="2 3" key="1">
    <citation type="submission" date="2023-10" db="EMBL/GenBank/DDBJ databases">
        <title>Rubellicoccus peritrichatus gen. nov., sp. nov., isolated from an algae of coral reef tank.</title>
        <authorList>
            <person name="Luo J."/>
        </authorList>
    </citation>
    <scope>NUCLEOTIDE SEQUENCE [LARGE SCALE GENOMIC DNA]</scope>
    <source>
        <strain evidence="2 3">CR14</strain>
    </source>
</reference>
<evidence type="ECO:0000313" key="2">
    <source>
        <dbReference type="EMBL" id="WOO41056.1"/>
    </source>
</evidence>
<evidence type="ECO:0000313" key="3">
    <source>
        <dbReference type="Proteomes" id="UP001304300"/>
    </source>
</evidence>
<evidence type="ECO:0000256" key="1">
    <source>
        <dbReference type="SAM" id="MobiDB-lite"/>
    </source>
</evidence>
<proteinExistence type="predicted"/>
<feature type="compositionally biased region" description="Acidic residues" evidence="1">
    <location>
        <begin position="55"/>
        <end position="64"/>
    </location>
</feature>
<organism evidence="2 3">
    <name type="scientific">Rubellicoccus peritrichatus</name>
    <dbReference type="NCBI Taxonomy" id="3080537"/>
    <lineage>
        <taxon>Bacteria</taxon>
        <taxon>Pseudomonadati</taxon>
        <taxon>Verrucomicrobiota</taxon>
        <taxon>Opitutia</taxon>
        <taxon>Puniceicoccales</taxon>
        <taxon>Cerasicoccaceae</taxon>
        <taxon>Rubellicoccus</taxon>
    </lineage>
</organism>
<protein>
    <submittedName>
        <fullName evidence="2">Uncharacterized protein</fullName>
    </submittedName>
</protein>
<dbReference type="KEGG" id="puo:RZN69_20750"/>
<accession>A0AAQ3QT87</accession>
<sequence>MNIHQLSKTVPLLFITLAIVFSSSGCQTGNKPQTESQKIDTLIDNVRAENKEMQEEQTDGDLYEPMDYNTDPTYSGASE</sequence>
<feature type="compositionally biased region" description="Polar residues" evidence="1">
    <location>
        <begin position="70"/>
        <end position="79"/>
    </location>
</feature>
<dbReference type="Proteomes" id="UP001304300">
    <property type="component" value="Chromosome"/>
</dbReference>
<name>A0AAQ3QT87_9BACT</name>
<dbReference type="AlphaFoldDB" id="A0AAQ3QT87"/>